<organism evidence="3 4">
    <name type="scientific">Conidiobolus coronatus (strain ATCC 28846 / CBS 209.66 / NRRL 28638)</name>
    <name type="common">Delacroixia coronata</name>
    <dbReference type="NCBI Taxonomy" id="796925"/>
    <lineage>
        <taxon>Eukaryota</taxon>
        <taxon>Fungi</taxon>
        <taxon>Fungi incertae sedis</taxon>
        <taxon>Zoopagomycota</taxon>
        <taxon>Entomophthoromycotina</taxon>
        <taxon>Entomophthoromycetes</taxon>
        <taxon>Entomophthorales</taxon>
        <taxon>Ancylistaceae</taxon>
        <taxon>Conidiobolus</taxon>
    </lineage>
</organism>
<evidence type="ECO:0000256" key="2">
    <source>
        <dbReference type="SAM" id="SignalP"/>
    </source>
</evidence>
<gene>
    <name evidence="3" type="ORF">CONCODRAFT_71146</name>
</gene>
<proteinExistence type="predicted"/>
<feature type="chain" id="PRO_5007294474" evidence="2">
    <location>
        <begin position="19"/>
        <end position="408"/>
    </location>
</feature>
<protein>
    <submittedName>
        <fullName evidence="3">Uncharacterized protein</fullName>
    </submittedName>
</protein>
<name>A0A137P4J4_CONC2</name>
<evidence type="ECO:0000313" key="4">
    <source>
        <dbReference type="Proteomes" id="UP000070444"/>
    </source>
</evidence>
<feature type="region of interest" description="Disordered" evidence="1">
    <location>
        <begin position="154"/>
        <end position="175"/>
    </location>
</feature>
<sequence>MTCTNKFIALTLLSIVSSMPLVTPNLVPGLTPNTVTFTPQAKTAPIAPMAPTPPLPVGAAGSTDTSQLIHSDTDAAAEAAYNQRYLDMHDRIFNNISNSMDEGPRAHMGPDAGNQEIDATGGMIVSDGLARRGLPIKSYSSILPLRSRRRNRNRNRVAGWRSRRPRRRPSRSGVDHWRPRHRHYYVDYYDDVGGYKDYSDFLPYKSYDDVDDYKDYDDVGGYKDYSDVLPYKSYDDVGGYKDYDDVDDYIDYDDVGGYKDYSDVLPYKSYDYVDDYDDYDDVGGYKDYSDVLPYKSYDYVDDYDDYDDVGGYKDYSDVLPYKSYDDVGGYKDYSDINPWNPYDYYYDEDWDGPLLTEKDRLRITEENSENDDMIVDTRRVQRAPVDDRITDKVTVRTKTFEDDKIIMG</sequence>
<evidence type="ECO:0000313" key="3">
    <source>
        <dbReference type="EMBL" id="KXN69851.1"/>
    </source>
</evidence>
<dbReference type="Proteomes" id="UP000070444">
    <property type="component" value="Unassembled WGS sequence"/>
</dbReference>
<accession>A0A137P4J4</accession>
<keyword evidence="4" id="KW-1185">Reference proteome</keyword>
<evidence type="ECO:0000256" key="1">
    <source>
        <dbReference type="SAM" id="MobiDB-lite"/>
    </source>
</evidence>
<dbReference type="EMBL" id="KQ964521">
    <property type="protein sequence ID" value="KXN69851.1"/>
    <property type="molecule type" value="Genomic_DNA"/>
</dbReference>
<keyword evidence="2" id="KW-0732">Signal</keyword>
<dbReference type="AlphaFoldDB" id="A0A137P4J4"/>
<feature type="signal peptide" evidence="2">
    <location>
        <begin position="1"/>
        <end position="18"/>
    </location>
</feature>
<reference evidence="3 4" key="1">
    <citation type="journal article" date="2015" name="Genome Biol. Evol.">
        <title>Phylogenomic analyses indicate that early fungi evolved digesting cell walls of algal ancestors of land plants.</title>
        <authorList>
            <person name="Chang Y."/>
            <person name="Wang S."/>
            <person name="Sekimoto S."/>
            <person name="Aerts A.L."/>
            <person name="Choi C."/>
            <person name="Clum A."/>
            <person name="LaButti K.M."/>
            <person name="Lindquist E.A."/>
            <person name="Yee Ngan C."/>
            <person name="Ohm R.A."/>
            <person name="Salamov A.A."/>
            <person name="Grigoriev I.V."/>
            <person name="Spatafora J.W."/>
            <person name="Berbee M.L."/>
        </authorList>
    </citation>
    <scope>NUCLEOTIDE SEQUENCE [LARGE SCALE GENOMIC DNA]</scope>
    <source>
        <strain evidence="3 4">NRRL 28638</strain>
    </source>
</reference>
<feature type="compositionally biased region" description="Basic residues" evidence="1">
    <location>
        <begin position="154"/>
        <end position="170"/>
    </location>
</feature>